<organism evidence="2 5">
    <name type="scientific">Plasmodium chabaudi chabaudi</name>
    <dbReference type="NCBI Taxonomy" id="31271"/>
    <lineage>
        <taxon>Eukaryota</taxon>
        <taxon>Sar</taxon>
        <taxon>Alveolata</taxon>
        <taxon>Apicomplexa</taxon>
        <taxon>Aconoidasida</taxon>
        <taxon>Haemosporida</taxon>
        <taxon>Plasmodiidae</taxon>
        <taxon>Plasmodium</taxon>
        <taxon>Plasmodium (Vinckeia)</taxon>
    </lineage>
</organism>
<protein>
    <submittedName>
        <fullName evidence="3">rRNA-processing protein FCF2, putative</fullName>
    </submittedName>
    <submittedName>
        <fullName evidence="2">rRNA-processing protein, putative</fullName>
    </submittedName>
</protein>
<dbReference type="Pfam" id="PF08698">
    <property type="entry name" value="Fcf2"/>
    <property type="match status" value="1"/>
</dbReference>
<evidence type="ECO:0000313" key="2">
    <source>
        <dbReference type="EMBL" id="SCM26993.1"/>
    </source>
</evidence>
<dbReference type="InterPro" id="IPR014810">
    <property type="entry name" value="Fcf2_C"/>
</dbReference>
<dbReference type="KEGG" id="pcb:PCHAS_1465200"/>
<dbReference type="RefSeq" id="XP_742301.1">
    <property type="nucleotide sequence ID" value="XM_737208.1"/>
</dbReference>
<dbReference type="OrthoDB" id="427886at2759"/>
<reference evidence="2 5" key="3">
    <citation type="submission" date="2016-08" db="EMBL/GenBank/DDBJ databases">
        <authorList>
            <consortium name="Pathogen Informatics"/>
        </authorList>
    </citation>
    <scope>NUCLEOTIDE SEQUENCE [LARGE SCALE GENOMIC DNA]</scope>
    <source>
        <strain evidence="2 5">AJ</strain>
        <strain evidence="3">AS</strain>
    </source>
</reference>
<accession>A0A077TS04</accession>
<keyword evidence="4" id="KW-1185">Reference proteome</keyword>
<evidence type="ECO:0000313" key="4">
    <source>
        <dbReference type="Proteomes" id="UP000071118"/>
    </source>
</evidence>
<evidence type="ECO:0000313" key="5">
    <source>
        <dbReference type="Proteomes" id="UP000507163"/>
    </source>
</evidence>
<gene>
    <name evidence="2" type="ORF">PCHAJ_000481700</name>
    <name evidence="3" type="ORF">PCHAS_1465200</name>
</gene>
<dbReference type="EMBL" id="LT608180">
    <property type="protein sequence ID" value="SCM26993.1"/>
    <property type="molecule type" value="Genomic_DNA"/>
</dbReference>
<feature type="domain" description="Fcf2 pre-rRNA processing C-terminal" evidence="1">
    <location>
        <begin position="39"/>
        <end position="142"/>
    </location>
</feature>
<dbReference type="Proteomes" id="UP000507163">
    <property type="component" value="Chromosome 14"/>
</dbReference>
<sequence>MGSIKKSFNILETVSAEPISVLDYVNDTIRNKREEKETKKNSLSEWGYMKKPEKTDELKLQWKLIQHENLFTKNEYNKIKKDEKMPDFFQVATLINGDDKIKVGAGKESQSLHTSNRRPKKCLSALQLFEKNTEMKQWCIKKYTKLQTEKNIGGKSFVRKQRRELMKLKRT</sequence>
<reference evidence="3" key="2">
    <citation type="submission" date="2014-05" db="EMBL/GenBank/DDBJ databases">
        <authorList>
            <person name="Aslett M.A."/>
            <person name="De Silva N."/>
        </authorList>
    </citation>
    <scope>NUCLEOTIDE SEQUENCE</scope>
    <source>
        <strain evidence="3">AS</strain>
    </source>
</reference>
<dbReference type="Proteomes" id="UP000071118">
    <property type="component" value="Chromosome 14"/>
</dbReference>
<dbReference type="EMBL" id="LK022891">
    <property type="protein sequence ID" value="VTZ71328.1"/>
    <property type="molecule type" value="Genomic_DNA"/>
</dbReference>
<proteinExistence type="predicted"/>
<reference evidence="3 4" key="1">
    <citation type="journal article" date="2014" name="BMC Biol.">
        <title>A comprehensive evaluation of rodent malaria parasite genomes and gene expression.</title>
        <authorList>
            <person name="Otto T.D."/>
            <person name="Bohme U."/>
            <person name="Jackson A.P."/>
            <person name="Hunt M."/>
            <person name="Franke-Fayard B."/>
            <person name="Hoeijmakers W.A."/>
            <person name="Religa A.A."/>
            <person name="Robertson L."/>
            <person name="Sanders M."/>
            <person name="Ogun S.A."/>
            <person name="Cunningham D."/>
            <person name="Erhart A."/>
            <person name="Billker O."/>
            <person name="Khan S.M."/>
            <person name="Stunnenberg H.G."/>
            <person name="Langhorne J."/>
            <person name="Holder A.A."/>
            <person name="Waters A.P."/>
            <person name="Newbold C.I."/>
            <person name="Pain A."/>
            <person name="Berriman M."/>
            <person name="Janse C.J."/>
        </authorList>
    </citation>
    <scope>NUCLEOTIDE SEQUENCE [LARGE SCALE GENOMIC DNA]</scope>
    <source>
        <strain evidence="3 4">AS</strain>
    </source>
</reference>
<evidence type="ECO:0000259" key="1">
    <source>
        <dbReference type="Pfam" id="PF08698"/>
    </source>
</evidence>
<dbReference type="VEuPathDB" id="PlasmoDB:PCHAS_1465200"/>
<dbReference type="AlphaFoldDB" id="A0A077TS04"/>
<evidence type="ECO:0000313" key="3">
    <source>
        <dbReference type="EMBL" id="VTZ71328.1"/>
    </source>
</evidence>
<name>A0A077TS04_PLACU</name>
<dbReference type="GeneID" id="3495390"/>